<keyword evidence="1" id="KW-0175">Coiled coil</keyword>
<reference evidence="4" key="1">
    <citation type="submission" date="2020-12" db="EMBL/GenBank/DDBJ databases">
        <authorList>
            <person name="Iha C."/>
        </authorList>
    </citation>
    <scope>NUCLEOTIDE SEQUENCE</scope>
</reference>
<gene>
    <name evidence="4" type="ORF">OSTQU699_LOCUS3122</name>
</gene>
<sequence length="627" mass="69003">MWGNFGLDGLAKLGESIGDALQRVLTEVEQWDESLSLAMDPSPIAGRGAEGFPERRGHGSGADLTRHEKVQSIIHEVSMLDTSLSTTQHPKDSVRDLHRRAKSNPGGDMADTGEPLMSDMAAKLMRFIDGSSEAEDEENAGASAAKNQRDAGQTEKGKKAESPGLLLESGPGQRPAKAPPEDVRVSGANDSSSRLAGPTSGGLTGVDPWFEEEADDDWNLGTFGVGSGALSGAAIIPVEEESAETPVAADPPADRASSELADCQPSPVGEFDRVDGCSGGCGGSGLVHAVGDAGHGAGQRSEAAEMQAMHSTLKQLEEQARQMAALRKAQTHLEAKNRELAKCARELEAESEELHREYGERLAAAERKVYALTKERDVLKQRSDKLTIAKEMLKEKDDTLQQVMEEGEMLSKRQVELERALRSRNARVRELEALREKLNTELTREASRCEVLLAERSSSGKGLEGSEADASKDTAPSPVDHLMGGPELKNKCMRFVANTFDSVRQIMGDEALRRILPEDVTMRLEEAAKERAEAIRRIKIEDEHLGWEWMDMDMPMEKLGPSVAGEVAHSYKVLRAGVRWPRNVDPTRREEYLTDEEFAKIFRCSFSEYKEYPQWRQLWLKKERNLF</sequence>
<feature type="region of interest" description="Disordered" evidence="2">
    <location>
        <begin position="39"/>
        <end position="63"/>
    </location>
</feature>
<dbReference type="Pfam" id="PF02209">
    <property type="entry name" value="VHP"/>
    <property type="match status" value="1"/>
</dbReference>
<evidence type="ECO:0000313" key="4">
    <source>
        <dbReference type="EMBL" id="CAD7697761.1"/>
    </source>
</evidence>
<accession>A0A8S1IS97</accession>
<dbReference type="AlphaFoldDB" id="A0A8S1IS97"/>
<dbReference type="InterPro" id="IPR003128">
    <property type="entry name" value="Villin_headpiece"/>
</dbReference>
<organism evidence="4 5">
    <name type="scientific">Ostreobium quekettii</name>
    <dbReference type="NCBI Taxonomy" id="121088"/>
    <lineage>
        <taxon>Eukaryota</taxon>
        <taxon>Viridiplantae</taxon>
        <taxon>Chlorophyta</taxon>
        <taxon>core chlorophytes</taxon>
        <taxon>Ulvophyceae</taxon>
        <taxon>TCBD clade</taxon>
        <taxon>Bryopsidales</taxon>
        <taxon>Ostreobineae</taxon>
        <taxon>Ostreobiaceae</taxon>
        <taxon>Ostreobium</taxon>
    </lineage>
</organism>
<dbReference type="Proteomes" id="UP000708148">
    <property type="component" value="Unassembled WGS sequence"/>
</dbReference>
<feature type="domain" description="HP" evidence="3">
    <location>
        <begin position="563"/>
        <end position="627"/>
    </location>
</feature>
<feature type="region of interest" description="Disordered" evidence="2">
    <location>
        <begin position="81"/>
        <end position="114"/>
    </location>
</feature>
<dbReference type="PROSITE" id="PS51089">
    <property type="entry name" value="HP"/>
    <property type="match status" value="1"/>
</dbReference>
<evidence type="ECO:0000256" key="1">
    <source>
        <dbReference type="SAM" id="Coils"/>
    </source>
</evidence>
<dbReference type="InterPro" id="IPR036886">
    <property type="entry name" value="Villin_headpiece_dom_sf"/>
</dbReference>
<dbReference type="Gene3D" id="1.10.950.10">
    <property type="entry name" value="Villin headpiece domain"/>
    <property type="match status" value="1"/>
</dbReference>
<dbReference type="SUPFAM" id="SSF47050">
    <property type="entry name" value="VHP, Villin headpiece domain"/>
    <property type="match status" value="1"/>
</dbReference>
<dbReference type="GO" id="GO:0003779">
    <property type="term" value="F:actin binding"/>
    <property type="evidence" value="ECO:0007669"/>
    <property type="project" value="InterPro"/>
</dbReference>
<dbReference type="OrthoDB" id="544334at2759"/>
<comment type="caution">
    <text evidence="4">The sequence shown here is derived from an EMBL/GenBank/DDBJ whole genome shotgun (WGS) entry which is preliminary data.</text>
</comment>
<feature type="coiled-coil region" evidence="1">
    <location>
        <begin position="306"/>
        <end position="448"/>
    </location>
</feature>
<evidence type="ECO:0000259" key="3">
    <source>
        <dbReference type="PROSITE" id="PS51089"/>
    </source>
</evidence>
<keyword evidence="5" id="KW-1185">Reference proteome</keyword>
<protein>
    <recommendedName>
        <fullName evidence="3">HP domain-containing protein</fullName>
    </recommendedName>
</protein>
<dbReference type="PANTHER" id="PTHR47347:SF2">
    <property type="entry name" value="GOLGIN CANDIDATE 5"/>
    <property type="match status" value="1"/>
</dbReference>
<evidence type="ECO:0000256" key="2">
    <source>
        <dbReference type="SAM" id="MobiDB-lite"/>
    </source>
</evidence>
<dbReference type="GO" id="GO:0007010">
    <property type="term" value="P:cytoskeleton organization"/>
    <property type="evidence" value="ECO:0007669"/>
    <property type="project" value="InterPro"/>
</dbReference>
<feature type="compositionally biased region" description="Basic and acidic residues" evidence="2">
    <location>
        <begin position="147"/>
        <end position="161"/>
    </location>
</feature>
<name>A0A8S1IS97_9CHLO</name>
<proteinExistence type="predicted"/>
<dbReference type="PANTHER" id="PTHR47347">
    <property type="entry name" value="GOLGIN CANDIDATE 5"/>
    <property type="match status" value="1"/>
</dbReference>
<evidence type="ECO:0000313" key="5">
    <source>
        <dbReference type="Proteomes" id="UP000708148"/>
    </source>
</evidence>
<dbReference type="EMBL" id="CAJHUC010000707">
    <property type="protein sequence ID" value="CAD7697761.1"/>
    <property type="molecule type" value="Genomic_DNA"/>
</dbReference>
<feature type="region of interest" description="Disordered" evidence="2">
    <location>
        <begin position="132"/>
        <end position="209"/>
    </location>
</feature>
<dbReference type="SMART" id="SM00153">
    <property type="entry name" value="VHP"/>
    <property type="match status" value="1"/>
</dbReference>
<feature type="region of interest" description="Disordered" evidence="2">
    <location>
        <begin position="458"/>
        <end position="484"/>
    </location>
</feature>